<dbReference type="Proteomes" id="UP000295680">
    <property type="component" value="Unassembled WGS sequence"/>
</dbReference>
<dbReference type="RefSeq" id="WP_132126088.1">
    <property type="nucleotide sequence ID" value="NZ_SLWS01000020.1"/>
</dbReference>
<dbReference type="InterPro" id="IPR011990">
    <property type="entry name" value="TPR-like_helical_dom_sf"/>
</dbReference>
<evidence type="ECO:0000313" key="2">
    <source>
        <dbReference type="Proteomes" id="UP000295680"/>
    </source>
</evidence>
<organism evidence="1 2">
    <name type="scientific">Actinocrispum wychmicini</name>
    <dbReference type="NCBI Taxonomy" id="1213861"/>
    <lineage>
        <taxon>Bacteria</taxon>
        <taxon>Bacillati</taxon>
        <taxon>Actinomycetota</taxon>
        <taxon>Actinomycetes</taxon>
        <taxon>Pseudonocardiales</taxon>
        <taxon>Pseudonocardiaceae</taxon>
        <taxon>Actinocrispum</taxon>
    </lineage>
</organism>
<evidence type="ECO:0008006" key="3">
    <source>
        <dbReference type="Google" id="ProtNLM"/>
    </source>
</evidence>
<reference evidence="1 2" key="1">
    <citation type="submission" date="2019-03" db="EMBL/GenBank/DDBJ databases">
        <title>Genomic Encyclopedia of Type Strains, Phase IV (KMG-IV): sequencing the most valuable type-strain genomes for metagenomic binning, comparative biology and taxonomic classification.</title>
        <authorList>
            <person name="Goeker M."/>
        </authorList>
    </citation>
    <scope>NUCLEOTIDE SEQUENCE [LARGE SCALE GENOMIC DNA]</scope>
    <source>
        <strain evidence="1 2">DSM 45934</strain>
    </source>
</reference>
<dbReference type="EMBL" id="SLWS01000020">
    <property type="protein sequence ID" value="TCO45897.1"/>
    <property type="molecule type" value="Genomic_DNA"/>
</dbReference>
<dbReference type="Gene3D" id="1.25.40.10">
    <property type="entry name" value="Tetratricopeptide repeat domain"/>
    <property type="match status" value="1"/>
</dbReference>
<gene>
    <name evidence="1" type="ORF">EV192_12083</name>
</gene>
<sequence length="360" mass="39075">MVQLVTLAAGTDPRRRRVLLAAVYGLAALSVPEWARVAARPIAVAAEASALRVGPAQVETARTMLHLFSAADAAYGARATRAAVVDYLATTISPWLHVPTTRQLHHELFTVAAQLTYLCGFLCMDDELHRAAQRYFRIALNLSAEADDPVTYATTLRTMSVQAHTLHHHSQALDLAESAQSGNTAAPGATRAFLSGQLALACAATGDRYHALVHLRTAERHLDRVPNGRAVVGAHHQASMAHQRAAIRACLGDRSGAISSLQHSIEQRPVTERRSRAITLATLADLQLRHGQLEAAVATWHRFLDDYPHVGSARLDTALATLQARVRPYARTSVATALLARTTDLQQLRRQLSPPLSRRA</sequence>
<protein>
    <recommendedName>
        <fullName evidence="3">Tetratricopeptide repeat protein</fullName>
    </recommendedName>
</protein>
<name>A0A4R2IME1_9PSEU</name>
<evidence type="ECO:0000313" key="1">
    <source>
        <dbReference type="EMBL" id="TCO45897.1"/>
    </source>
</evidence>
<proteinExistence type="predicted"/>
<dbReference type="OrthoDB" id="3213425at2"/>
<keyword evidence="2" id="KW-1185">Reference proteome</keyword>
<dbReference type="SUPFAM" id="SSF48452">
    <property type="entry name" value="TPR-like"/>
    <property type="match status" value="1"/>
</dbReference>
<comment type="caution">
    <text evidence="1">The sequence shown here is derived from an EMBL/GenBank/DDBJ whole genome shotgun (WGS) entry which is preliminary data.</text>
</comment>
<dbReference type="AlphaFoldDB" id="A0A4R2IME1"/>
<accession>A0A4R2IME1</accession>